<name>A0A0B4U2A3_PERPR</name>
<sequence>MSLHASKFFHDVVYPKIGDCLQDYWHYMMLVSVSILSFVLITMYRVRTGFGKYRKFLHSNLLEWIWTCIPMIILVVLWFPSTRNLYKMNHAGFPEWSFKAIGHQWYWSYEFLSSDKEGKVLSIDSYLAPSVEGVYRLLEVDQRMVAPAETEIRLIVTSVDVIHSFALPSLMLKVDGIPGRMNHLVFTVDRACVLYGMCSEICGVNHSFMPIVVEFIPKKEFGIWLAKVTDQLGG</sequence>
<evidence type="ECO:0000256" key="4">
    <source>
        <dbReference type="ARBA" id="ARBA00022448"/>
    </source>
</evidence>
<dbReference type="EMBL" id="KM655841">
    <property type="protein sequence ID" value="AJC00159.1"/>
    <property type="molecule type" value="Genomic_DNA"/>
</dbReference>
<evidence type="ECO:0000256" key="6">
    <source>
        <dbReference type="ARBA" id="ARBA00022692"/>
    </source>
</evidence>
<dbReference type="PRINTS" id="PR01166">
    <property type="entry name" value="CYCOXIDASEII"/>
</dbReference>
<comment type="subcellular location">
    <subcellularLocation>
        <location evidence="1">Membrane</location>
        <topology evidence="1">Multi-pass membrane protein</topology>
    </subcellularLocation>
    <subcellularLocation>
        <location evidence="15">Mitochondrion inner membrane</location>
        <topology evidence="15">Multi-pass membrane protein</topology>
    </subcellularLocation>
</comment>
<dbReference type="SUPFAM" id="SSF49503">
    <property type="entry name" value="Cupredoxins"/>
    <property type="match status" value="1"/>
</dbReference>
<dbReference type="PANTHER" id="PTHR22888">
    <property type="entry name" value="CYTOCHROME C OXIDASE, SUBUNIT II"/>
    <property type="match status" value="1"/>
</dbReference>
<reference evidence="19" key="1">
    <citation type="journal article" date="2015" name="Mitochondrial DNA">
        <title>Complete mitochondrial genome of the brown mussel Perna perna (Bivalve, Mytilidae).</title>
        <authorList>
            <person name="Uliano-Silva M."/>
            <person name="Americo J."/>
            <person name="Bastos A.S."/>
            <person name="Furtado C."/>
            <person name="Rebelo M.F."/>
            <person name="Prosdocimi F."/>
        </authorList>
    </citation>
    <scope>NUCLEOTIDE SEQUENCE</scope>
</reference>
<evidence type="ECO:0000256" key="8">
    <source>
        <dbReference type="ARBA" id="ARBA00022842"/>
    </source>
</evidence>
<evidence type="ECO:0000313" key="19">
    <source>
        <dbReference type="EMBL" id="AJC00159.1"/>
    </source>
</evidence>
<dbReference type="InterPro" id="IPR008972">
    <property type="entry name" value="Cupredoxin"/>
</dbReference>
<gene>
    <name evidence="19" type="primary">COX2</name>
</gene>
<dbReference type="GeneID" id="22974659"/>
<dbReference type="InterPro" id="IPR036257">
    <property type="entry name" value="Cyt_c_oxidase_su2_TM_sf"/>
</dbReference>
<dbReference type="CTD" id="4513"/>
<keyword evidence="9" id="KW-1278">Translocase</keyword>
<evidence type="ECO:0000256" key="1">
    <source>
        <dbReference type="ARBA" id="ARBA00004141"/>
    </source>
</evidence>
<evidence type="ECO:0000256" key="5">
    <source>
        <dbReference type="ARBA" id="ARBA00022660"/>
    </source>
</evidence>
<evidence type="ECO:0000256" key="15">
    <source>
        <dbReference type="RuleBase" id="RU000457"/>
    </source>
</evidence>
<organism evidence="19">
    <name type="scientific">Perna perna</name>
    <name type="common">Brown mussel</name>
    <dbReference type="NCBI Taxonomy" id="94826"/>
    <lineage>
        <taxon>Eukaryota</taxon>
        <taxon>Metazoa</taxon>
        <taxon>Spiralia</taxon>
        <taxon>Lophotrochozoa</taxon>
        <taxon>Mollusca</taxon>
        <taxon>Bivalvia</taxon>
        <taxon>Autobranchia</taxon>
        <taxon>Pteriomorphia</taxon>
        <taxon>Mytilida</taxon>
        <taxon>Mytiloidea</taxon>
        <taxon>Mytilidae</taxon>
        <taxon>Mytilinae</taxon>
        <taxon>Perna</taxon>
    </lineage>
</organism>
<comment type="similarity">
    <text evidence="2 15">Belongs to the cytochrome c oxidase subunit 2 family.</text>
</comment>
<evidence type="ECO:0000256" key="14">
    <source>
        <dbReference type="ARBA" id="ARBA00049512"/>
    </source>
</evidence>
<dbReference type="PROSITE" id="PS00078">
    <property type="entry name" value="COX2"/>
    <property type="match status" value="1"/>
</dbReference>
<dbReference type="GO" id="GO:0005743">
    <property type="term" value="C:mitochondrial inner membrane"/>
    <property type="evidence" value="ECO:0007669"/>
    <property type="project" value="UniProtKB-SubCell"/>
</dbReference>
<keyword evidence="11 16" id="KW-1133">Transmembrane helix</keyword>
<keyword evidence="10 15" id="KW-0249">Electron transport</keyword>
<dbReference type="SUPFAM" id="SSF81464">
    <property type="entry name" value="Cytochrome c oxidase subunit II-like, transmembrane region"/>
    <property type="match status" value="1"/>
</dbReference>
<feature type="transmembrane region" description="Helical" evidence="16">
    <location>
        <begin position="56"/>
        <end position="79"/>
    </location>
</feature>
<feature type="domain" description="Cytochrome oxidase subunit II copper A binding" evidence="17">
    <location>
        <begin position="93"/>
        <end position="227"/>
    </location>
</feature>
<dbReference type="AlphaFoldDB" id="A0A0B4U2A3"/>
<evidence type="ECO:0000259" key="17">
    <source>
        <dbReference type="PROSITE" id="PS50857"/>
    </source>
</evidence>
<keyword evidence="4 15" id="KW-0813">Transport</keyword>
<geneLocation type="mitochondrion" evidence="19"/>
<dbReference type="PANTHER" id="PTHR22888:SF9">
    <property type="entry name" value="CYTOCHROME C OXIDASE SUBUNIT 2"/>
    <property type="match status" value="1"/>
</dbReference>
<dbReference type="InterPro" id="IPR002429">
    <property type="entry name" value="CcO_II-like_C"/>
</dbReference>
<evidence type="ECO:0000256" key="10">
    <source>
        <dbReference type="ARBA" id="ARBA00022982"/>
    </source>
</evidence>
<feature type="domain" description="Cytochrome oxidase subunit II transmembrane region profile" evidence="18">
    <location>
        <begin position="1"/>
        <end position="92"/>
    </location>
</feature>
<evidence type="ECO:0000256" key="12">
    <source>
        <dbReference type="ARBA" id="ARBA00023008"/>
    </source>
</evidence>
<feature type="transmembrane region" description="Helical" evidence="16">
    <location>
        <begin position="24"/>
        <end position="44"/>
    </location>
</feature>
<keyword evidence="5 15" id="KW-0679">Respiratory chain</keyword>
<dbReference type="InterPro" id="IPR045187">
    <property type="entry name" value="CcO_II"/>
</dbReference>
<keyword evidence="15" id="KW-0999">Mitochondrion inner membrane</keyword>
<dbReference type="PROSITE" id="PS50999">
    <property type="entry name" value="COX2_TM"/>
    <property type="match status" value="1"/>
</dbReference>
<dbReference type="GO" id="GO:0005507">
    <property type="term" value="F:copper ion binding"/>
    <property type="evidence" value="ECO:0007669"/>
    <property type="project" value="InterPro"/>
</dbReference>
<dbReference type="GO" id="GO:0004129">
    <property type="term" value="F:cytochrome-c oxidase activity"/>
    <property type="evidence" value="ECO:0007669"/>
    <property type="project" value="UniProtKB-EC"/>
</dbReference>
<comment type="function">
    <text evidence="15">Component of the cytochrome c oxidase, the last enzyme in the mitochondrial electron transport chain which drives oxidative phosphorylation. The respiratory chain contains 3 multisubunit complexes succinate dehydrogenase (complex II, CII), ubiquinol-cytochrome c oxidoreductase (cytochrome b-c1 complex, complex III, CIII) and cytochrome c oxidase (complex IV, CIV), that cooperate to transfer electrons derived from NADH and succinate to molecular oxygen, creating an electrochemical gradient over the inner membrane that drives transmembrane transport and the ATP synthase. Cytochrome c oxidase is the component of the respiratory chain that catalyzes the reduction of oxygen to water. Electrons originating from reduced cytochrome c in the intermembrane space (IMS) are transferred via the dinuclear copper A center (CU(A)) of subunit 2 and heme A of subunit 1 to the active site in subunit 1, a binuclear center (BNC) formed by heme A3 and copper B (CU(B)). The BNC reduces molecular oxygen to 2 water molecules using 4 electrons from cytochrome c in the IMS and 4 protons from the mitochondrial matrix.</text>
</comment>
<keyword evidence="12 15" id="KW-0186">Copper</keyword>
<evidence type="ECO:0000256" key="13">
    <source>
        <dbReference type="ARBA" id="ARBA00023136"/>
    </source>
</evidence>
<dbReference type="Pfam" id="PF00116">
    <property type="entry name" value="COX2"/>
    <property type="match status" value="1"/>
</dbReference>
<keyword evidence="15 19" id="KW-0496">Mitochondrion</keyword>
<dbReference type="InterPro" id="IPR001505">
    <property type="entry name" value="Copper_CuA"/>
</dbReference>
<keyword evidence="8" id="KW-0460">Magnesium</keyword>
<dbReference type="Pfam" id="PF02790">
    <property type="entry name" value="COX2_TM"/>
    <property type="match status" value="1"/>
</dbReference>
<evidence type="ECO:0000256" key="3">
    <source>
        <dbReference type="ARBA" id="ARBA00015946"/>
    </source>
</evidence>
<dbReference type="GO" id="GO:0042773">
    <property type="term" value="P:ATP synthesis coupled electron transport"/>
    <property type="evidence" value="ECO:0007669"/>
    <property type="project" value="TreeGrafter"/>
</dbReference>
<evidence type="ECO:0000256" key="16">
    <source>
        <dbReference type="SAM" id="Phobius"/>
    </source>
</evidence>
<protein>
    <recommendedName>
        <fullName evidence="3 15">Cytochrome c oxidase subunit 2</fullName>
    </recommendedName>
</protein>
<evidence type="ECO:0000256" key="9">
    <source>
        <dbReference type="ARBA" id="ARBA00022967"/>
    </source>
</evidence>
<dbReference type="Gene3D" id="1.10.287.90">
    <property type="match status" value="1"/>
</dbReference>
<dbReference type="InterPro" id="IPR011759">
    <property type="entry name" value="Cyt_c_oxidase_su2_TM_dom"/>
</dbReference>
<dbReference type="PROSITE" id="PS50857">
    <property type="entry name" value="COX2_CUA"/>
    <property type="match status" value="1"/>
</dbReference>
<dbReference type="Gene3D" id="2.60.40.420">
    <property type="entry name" value="Cupredoxins - blue copper proteins"/>
    <property type="match status" value="1"/>
</dbReference>
<evidence type="ECO:0000259" key="18">
    <source>
        <dbReference type="PROSITE" id="PS50999"/>
    </source>
</evidence>
<evidence type="ECO:0000256" key="2">
    <source>
        <dbReference type="ARBA" id="ARBA00007866"/>
    </source>
</evidence>
<proteinExistence type="inferred from homology"/>
<comment type="cofactor">
    <cofactor evidence="15">
        <name>Cu cation</name>
        <dbReference type="ChEBI" id="CHEBI:23378"/>
    </cofactor>
    <text evidence="15">Binds a copper A center.</text>
</comment>
<keyword evidence="6 15" id="KW-0812">Transmembrane</keyword>
<keyword evidence="7 15" id="KW-0479">Metal-binding</keyword>
<evidence type="ECO:0000256" key="7">
    <source>
        <dbReference type="ARBA" id="ARBA00022723"/>
    </source>
</evidence>
<keyword evidence="13 15" id="KW-0472">Membrane</keyword>
<comment type="catalytic activity">
    <reaction evidence="14">
        <text>4 Fe(II)-[cytochrome c] + O2 + 8 H(+)(in) = 4 Fe(III)-[cytochrome c] + 2 H2O + 4 H(+)(out)</text>
        <dbReference type="Rhea" id="RHEA:11436"/>
        <dbReference type="Rhea" id="RHEA-COMP:10350"/>
        <dbReference type="Rhea" id="RHEA-COMP:14399"/>
        <dbReference type="ChEBI" id="CHEBI:15377"/>
        <dbReference type="ChEBI" id="CHEBI:15378"/>
        <dbReference type="ChEBI" id="CHEBI:15379"/>
        <dbReference type="ChEBI" id="CHEBI:29033"/>
        <dbReference type="ChEBI" id="CHEBI:29034"/>
        <dbReference type="EC" id="7.1.1.9"/>
    </reaction>
    <physiologicalReaction direction="left-to-right" evidence="14">
        <dbReference type="Rhea" id="RHEA:11437"/>
    </physiologicalReaction>
</comment>
<evidence type="ECO:0000256" key="11">
    <source>
        <dbReference type="ARBA" id="ARBA00022989"/>
    </source>
</evidence>
<accession>A0A0B4U2A3</accession>
<dbReference type="RefSeq" id="YP_009117170.1">
    <property type="nucleotide sequence ID" value="NC_026288.1"/>
</dbReference>